<evidence type="ECO:0000313" key="2">
    <source>
        <dbReference type="EMBL" id="CEG18924.1"/>
    </source>
</evidence>
<dbReference type="Proteomes" id="UP000052230">
    <property type="component" value="Unassembled WGS sequence"/>
</dbReference>
<comment type="caution">
    <text evidence="2">The sequence shown here is derived from an EMBL/GenBank/DDBJ whole genome shotgun (WGS) entry which is preliminary data.</text>
</comment>
<dbReference type="AlphaFoldDB" id="A0A0U4YRZ7"/>
<reference evidence="2 3" key="1">
    <citation type="submission" date="2014-09" db="EMBL/GenBank/DDBJ databases">
        <authorList>
            <person name="Regsiter A."/>
        </authorList>
    </citation>
    <scope>NUCLEOTIDE SEQUENCE [LARGE SCALE GENOMIC DNA]</scope>
</reference>
<gene>
    <name evidence="2" type="ORF">XAC3562_90055</name>
</gene>
<evidence type="ECO:0000313" key="3">
    <source>
        <dbReference type="Proteomes" id="UP000052230"/>
    </source>
</evidence>
<feature type="region of interest" description="Disordered" evidence="1">
    <location>
        <begin position="27"/>
        <end position="49"/>
    </location>
</feature>
<accession>A0A0U4YRZ7</accession>
<organism evidence="2 3">
    <name type="scientific">Xanthomonas citri pv. citri</name>
    <dbReference type="NCBI Taxonomy" id="611301"/>
    <lineage>
        <taxon>Bacteria</taxon>
        <taxon>Pseudomonadati</taxon>
        <taxon>Pseudomonadota</taxon>
        <taxon>Gammaproteobacteria</taxon>
        <taxon>Lysobacterales</taxon>
        <taxon>Lysobacteraceae</taxon>
        <taxon>Xanthomonas</taxon>
    </lineage>
</organism>
<evidence type="ECO:0000256" key="1">
    <source>
        <dbReference type="SAM" id="MobiDB-lite"/>
    </source>
</evidence>
<name>A0A0U4YRZ7_XANCI</name>
<sequence>MSWDEQKPSRDRGLFVVCTSKGLSGSIGIRTGRATDGSTSPQRRRAADRCPMQSSGFMERFNDSEQRGVLDMHGFRGVSEAIKQTGRRLAGCRHPIKTAWARRANTRRALRSTSPACLPFKVPGAISPVSRA</sequence>
<protein>
    <submittedName>
        <fullName evidence="2">Uncharacterized protein</fullName>
    </submittedName>
</protein>
<dbReference type="EMBL" id="CCXZ01000188">
    <property type="protein sequence ID" value="CEG18924.1"/>
    <property type="molecule type" value="Genomic_DNA"/>
</dbReference>
<keyword evidence="3" id="KW-1185">Reference proteome</keyword>
<proteinExistence type="predicted"/>